<comment type="caution">
    <text evidence="9">The sequence shown here is derived from an EMBL/GenBank/DDBJ whole genome shotgun (WGS) entry which is preliminary data.</text>
</comment>
<sequence>MEADEVVATQEDNGAVTGINRLQVALSRQDLDAQWQCRVRSPALSSPLVANLRIDVHVKPTNVTLTGLDTAVTEGTAVVVYCVADGARPAAAITWYNDSSPLQKSAVETTQLQPEDEAEVVEQSDGTFSTRSRLIFTLNRHDHRRYITCRAGNTVTDDLQHKPVQASQLLRVEYAPTVAVSPENVTVNETMDVLIFCTYDANPVTLTSVQWFKDDVEIIINGPHKYEGATIDQPALLLKKATRDDAGAYSCRLTNAVGTGHSENVAFISVQYPAEVRLVMEPELPVNELERPNITLNCQVSSGYPPVLLGVRWYLDGELLKELPDCPLNETITSFSMYDEDLCDVDPSKLLLEYVGRSFQGNYSCEGMNAAGWGPPSEVETLVIYYPPGNTTLTYEPDVVVKDGPLTLTCGVSDVGQPAVTQYRWTRNGHVIPEISDAQWNVSQVTLNYQANYSCTPVNEAGEGETATIEIEVFAEPTFIERLPLTSGALSDAADATKLSCRAECYPLCQIDWFRNGIPIRESPMYTVVDSFVPENIKFNQHQSVKSSLSFNMRMWSQAKLDPIADTANYTCITTDNVVGDGVSSTTFFTVEYAPTTAIIDNPTIEVEEGSIVGQLECSASSYPLANYYWQHNHQIIGNGPRLTLDYGLSRDRTGEYSCIAHNQHGNTSAKAFINVVFKPECSITLREMEGKTRLICEVHANPKLVDFMWMLNNATLTTDIVHMGLQSVLTIDGPAPTSGIYYCHANNSVGFGTPCEISVEGGLLAKLGDENIIIIAIIAAAIVVILVVCIVLLVICRRQRTDDKYNPAATMEQRENPEGGSLMTLQSGTTIQQVHQHKWPLRPGVQVHVNDTNSLTLAASGSVLLSPVDQTQDEAPNSNSKRPRSDSSGSQADQFEADKAVDRQVVESNIPYYETLRDQKPPLGGNRDSVGESQATDSGSESTRSVICIKGPCRPKTLIPVTSHHLSNTEACRENSAVSKSESGTSTRKRKKPEANSLSSSITAVSATGPSTKNGNDNLSENSKAFYENLPFHGLQTAPNKPFKPILSDLVYADIDDKDYGPTYYKKASILQASEKKAQAQGLPVRPTRETRL</sequence>
<dbReference type="InterPro" id="IPR036179">
    <property type="entry name" value="Ig-like_dom_sf"/>
</dbReference>
<feature type="domain" description="Ig-like" evidence="8">
    <location>
        <begin position="477"/>
        <end position="590"/>
    </location>
</feature>
<feature type="domain" description="Ig-like" evidence="8">
    <location>
        <begin position="388"/>
        <end position="472"/>
    </location>
</feature>
<keyword evidence="7" id="KW-0812">Transmembrane</keyword>
<feature type="region of interest" description="Disordered" evidence="6">
    <location>
        <begin position="1075"/>
        <end position="1094"/>
    </location>
</feature>
<dbReference type="InterPro" id="IPR051275">
    <property type="entry name" value="Cell_adhesion_signaling"/>
</dbReference>
<dbReference type="PANTHER" id="PTHR11640">
    <property type="entry name" value="NEPHRIN"/>
    <property type="match status" value="1"/>
</dbReference>
<keyword evidence="4" id="KW-0325">Glycoprotein</keyword>
<evidence type="ECO:0000256" key="1">
    <source>
        <dbReference type="ARBA" id="ARBA00004479"/>
    </source>
</evidence>
<feature type="domain" description="Ig-like" evidence="8">
    <location>
        <begin position="595"/>
        <end position="675"/>
    </location>
</feature>
<protein>
    <recommendedName>
        <fullName evidence="8">Ig-like domain-containing protein</fullName>
    </recommendedName>
</protein>
<dbReference type="InterPro" id="IPR003599">
    <property type="entry name" value="Ig_sub"/>
</dbReference>
<dbReference type="InterPro" id="IPR013783">
    <property type="entry name" value="Ig-like_fold"/>
</dbReference>
<feature type="region of interest" description="Disordered" evidence="6">
    <location>
        <begin position="870"/>
        <end position="945"/>
    </location>
</feature>
<dbReference type="SMART" id="SM00409">
    <property type="entry name" value="IG"/>
    <property type="match status" value="7"/>
</dbReference>
<evidence type="ECO:0000259" key="8">
    <source>
        <dbReference type="PROSITE" id="PS50835"/>
    </source>
</evidence>
<dbReference type="Pfam" id="PF13927">
    <property type="entry name" value="Ig_3"/>
    <property type="match status" value="1"/>
</dbReference>
<evidence type="ECO:0000313" key="9">
    <source>
        <dbReference type="EMBL" id="KAK4003773.1"/>
    </source>
</evidence>
<keyword evidence="7" id="KW-1133">Transmembrane helix</keyword>
<evidence type="ECO:0000256" key="3">
    <source>
        <dbReference type="ARBA" id="ARBA00023157"/>
    </source>
</evidence>
<feature type="compositionally biased region" description="Basic and acidic residues" evidence="6">
    <location>
        <begin position="897"/>
        <end position="906"/>
    </location>
</feature>
<evidence type="ECO:0000256" key="7">
    <source>
        <dbReference type="SAM" id="Phobius"/>
    </source>
</evidence>
<feature type="domain" description="Ig-like" evidence="8">
    <location>
        <begin position="60"/>
        <end position="165"/>
    </location>
</feature>
<dbReference type="EMBL" id="JAOYFB010000001">
    <property type="protein sequence ID" value="KAK4003773.1"/>
    <property type="molecule type" value="Genomic_DNA"/>
</dbReference>
<name>A0ABQ9YT10_9CRUS</name>
<dbReference type="InterPro" id="IPR003598">
    <property type="entry name" value="Ig_sub2"/>
</dbReference>
<keyword evidence="2 7" id="KW-0472">Membrane</keyword>
<evidence type="ECO:0000313" key="10">
    <source>
        <dbReference type="Proteomes" id="UP001234178"/>
    </source>
</evidence>
<feature type="region of interest" description="Disordered" evidence="6">
    <location>
        <begin position="967"/>
        <end position="1023"/>
    </location>
</feature>
<feature type="compositionally biased region" description="Polar residues" evidence="6">
    <location>
        <begin position="870"/>
        <end position="894"/>
    </location>
</feature>
<dbReference type="Pfam" id="PF13895">
    <property type="entry name" value="Ig_2"/>
    <property type="match status" value="2"/>
</dbReference>
<dbReference type="Pfam" id="PF08205">
    <property type="entry name" value="C2-set_2"/>
    <property type="match status" value="1"/>
</dbReference>
<feature type="compositionally biased region" description="Polar residues" evidence="6">
    <location>
        <begin position="997"/>
        <end position="1023"/>
    </location>
</feature>
<keyword evidence="3" id="KW-1015">Disulfide bond</keyword>
<feature type="compositionally biased region" description="Polar residues" evidence="6">
    <location>
        <begin position="932"/>
        <end position="945"/>
    </location>
</feature>
<organism evidence="9 10">
    <name type="scientific">Daphnia magna</name>
    <dbReference type="NCBI Taxonomy" id="35525"/>
    <lineage>
        <taxon>Eukaryota</taxon>
        <taxon>Metazoa</taxon>
        <taxon>Ecdysozoa</taxon>
        <taxon>Arthropoda</taxon>
        <taxon>Crustacea</taxon>
        <taxon>Branchiopoda</taxon>
        <taxon>Diplostraca</taxon>
        <taxon>Cladocera</taxon>
        <taxon>Anomopoda</taxon>
        <taxon>Daphniidae</taxon>
        <taxon>Daphnia</taxon>
    </lineage>
</organism>
<evidence type="ECO:0000256" key="6">
    <source>
        <dbReference type="SAM" id="MobiDB-lite"/>
    </source>
</evidence>
<accession>A0ABQ9YT10</accession>
<dbReference type="InterPro" id="IPR013162">
    <property type="entry name" value="CD80_C2-set"/>
</dbReference>
<proteinExistence type="predicted"/>
<feature type="compositionally biased region" description="Polar residues" evidence="6">
    <location>
        <begin position="967"/>
        <end position="987"/>
    </location>
</feature>
<evidence type="ECO:0000256" key="5">
    <source>
        <dbReference type="ARBA" id="ARBA00023319"/>
    </source>
</evidence>
<feature type="transmembrane region" description="Helical" evidence="7">
    <location>
        <begin position="773"/>
        <end position="796"/>
    </location>
</feature>
<evidence type="ECO:0000256" key="2">
    <source>
        <dbReference type="ARBA" id="ARBA00023136"/>
    </source>
</evidence>
<keyword evidence="5" id="KW-0393">Immunoglobulin domain</keyword>
<dbReference type="PANTHER" id="PTHR11640:SF31">
    <property type="entry name" value="IRREGULAR CHIASM C-ROUGHEST PROTEIN-RELATED"/>
    <property type="match status" value="1"/>
</dbReference>
<keyword evidence="10" id="KW-1185">Reference proteome</keyword>
<gene>
    <name evidence="9" type="ORF">OUZ56_005527</name>
</gene>
<dbReference type="SMART" id="SM00408">
    <property type="entry name" value="IGc2"/>
    <property type="match status" value="6"/>
</dbReference>
<dbReference type="SUPFAM" id="SSF48726">
    <property type="entry name" value="Immunoglobulin"/>
    <property type="match status" value="6"/>
</dbReference>
<dbReference type="Proteomes" id="UP001234178">
    <property type="component" value="Unassembled WGS sequence"/>
</dbReference>
<dbReference type="PROSITE" id="PS50835">
    <property type="entry name" value="IG_LIKE"/>
    <property type="match status" value="7"/>
</dbReference>
<comment type="subcellular location">
    <subcellularLocation>
        <location evidence="1">Membrane</location>
        <topology evidence="1">Single-pass type I membrane protein</topology>
    </subcellularLocation>
</comment>
<feature type="domain" description="Ig-like" evidence="8">
    <location>
        <begin position="176"/>
        <end position="269"/>
    </location>
</feature>
<feature type="domain" description="Ig-like" evidence="8">
    <location>
        <begin position="273"/>
        <end position="383"/>
    </location>
</feature>
<feature type="domain" description="Ig-like" evidence="8">
    <location>
        <begin position="680"/>
        <end position="759"/>
    </location>
</feature>
<dbReference type="Gene3D" id="2.60.40.10">
    <property type="entry name" value="Immunoglobulins"/>
    <property type="match status" value="7"/>
</dbReference>
<reference evidence="9 10" key="1">
    <citation type="journal article" date="2023" name="Nucleic Acids Res.">
        <title>The hologenome of Daphnia magna reveals possible DNA methylation and microbiome-mediated evolution of the host genome.</title>
        <authorList>
            <person name="Chaturvedi A."/>
            <person name="Li X."/>
            <person name="Dhandapani V."/>
            <person name="Marshall H."/>
            <person name="Kissane S."/>
            <person name="Cuenca-Cambronero M."/>
            <person name="Asole G."/>
            <person name="Calvet F."/>
            <person name="Ruiz-Romero M."/>
            <person name="Marangio P."/>
            <person name="Guigo R."/>
            <person name="Rago D."/>
            <person name="Mirbahai L."/>
            <person name="Eastwood N."/>
            <person name="Colbourne J.K."/>
            <person name="Zhou J."/>
            <person name="Mallon E."/>
            <person name="Orsini L."/>
        </authorList>
    </citation>
    <scope>NUCLEOTIDE SEQUENCE [LARGE SCALE GENOMIC DNA]</scope>
    <source>
        <strain evidence="9">LRV0_1</strain>
    </source>
</reference>
<evidence type="ECO:0000256" key="4">
    <source>
        <dbReference type="ARBA" id="ARBA00023180"/>
    </source>
</evidence>
<dbReference type="InterPro" id="IPR007110">
    <property type="entry name" value="Ig-like_dom"/>
</dbReference>